<sequence length="196" mass="21970">MAKTTSSELALQRLNSRGMTLRRFIISDGEEHSEFTNEILAGARPDPDKGHTAIFAHDVEKAAIELASEIASEPLSFDAAILLVSKQIRLNRPIPDVLREWAADALEGRIKRPKGRGKHQGATKFRDRLIARLIRDVVDMTNLAASSNAREDGSSACNAVAEGFRLLRLQPDSYESMIKIWRRRHDLLEVSFPERV</sequence>
<evidence type="ECO:0000313" key="2">
    <source>
        <dbReference type="Proteomes" id="UP001607157"/>
    </source>
</evidence>
<accession>A0ABW7I6Q9</accession>
<name>A0ABW7I6Q9_9RHOB</name>
<gene>
    <name evidence="1" type="ORF">ACGRVM_07160</name>
</gene>
<comment type="caution">
    <text evidence="1">The sequence shown here is derived from an EMBL/GenBank/DDBJ whole genome shotgun (WGS) entry which is preliminary data.</text>
</comment>
<evidence type="ECO:0000313" key="1">
    <source>
        <dbReference type="EMBL" id="MFH0253665.1"/>
    </source>
</evidence>
<reference evidence="1 2" key="1">
    <citation type="submission" date="2024-10" db="EMBL/GenBank/DDBJ databases">
        <authorList>
            <person name="Yang X.-N."/>
        </authorList>
    </citation>
    <scope>NUCLEOTIDE SEQUENCE [LARGE SCALE GENOMIC DNA]</scope>
    <source>
        <strain evidence="1 2">CAU 1059</strain>
    </source>
</reference>
<organism evidence="1 2">
    <name type="scientific">Roseovarius aquimarinus</name>
    <dbReference type="NCBI Taxonomy" id="1229156"/>
    <lineage>
        <taxon>Bacteria</taxon>
        <taxon>Pseudomonadati</taxon>
        <taxon>Pseudomonadota</taxon>
        <taxon>Alphaproteobacteria</taxon>
        <taxon>Rhodobacterales</taxon>
        <taxon>Roseobacteraceae</taxon>
        <taxon>Roseovarius</taxon>
    </lineage>
</organism>
<proteinExistence type="predicted"/>
<dbReference type="Proteomes" id="UP001607157">
    <property type="component" value="Unassembled WGS sequence"/>
</dbReference>
<keyword evidence="2" id="KW-1185">Reference proteome</keyword>
<dbReference type="EMBL" id="JBIHMM010000001">
    <property type="protein sequence ID" value="MFH0253665.1"/>
    <property type="molecule type" value="Genomic_DNA"/>
</dbReference>
<protein>
    <submittedName>
        <fullName evidence="1">Uncharacterized protein</fullName>
    </submittedName>
</protein>
<dbReference type="RefSeq" id="WP_377172711.1">
    <property type="nucleotide sequence ID" value="NZ_JBHTJC010000005.1"/>
</dbReference>